<feature type="domain" description="RNA exonuclease 1 homolog-like" evidence="13">
    <location>
        <begin position="790"/>
        <end position="924"/>
    </location>
</feature>
<feature type="compositionally biased region" description="Low complexity" evidence="11">
    <location>
        <begin position="673"/>
        <end position="684"/>
    </location>
</feature>
<sequence>MFAKLIERAEKFLNESNFVTNLLGKIEEKTGIQKRYLALGSVSFIGIYLVFGYGASLLCNLIGFVYPAYTSIKAIESVNKDDDTQWLTYWVVYGIFNVAEFFSDIFLFWFPFYYAGKCIFLLWCMAPISWNGSQLIYTRLVRPFFLKHESTVDSVINDLSGRAVSAAESVTREDQGYDPYNPEIQTQGEENGDESISNNCIEVDSSLLELELVNRAIEAVKSEVEREQKKLSQFEDIVKAEYGSRARSEDSYGSLEYDPSSYQISAARGYNPTPLSDKYLLDTNNKTVGNSLEYVPTTVSRAIKAKAAPLTCSKYTLDNSKPVTDLEYDPLSNYSAKLLSKKNSKGRNDFKRNHKAGQEENYIPVAKKSRHQTNITKYDATISFSESDDESPVDYQPSPIEFMQEGRFSDDDMENREMESKSHSSKGKEPFAQGNAQESTRIDCVKEGKGDKKKSSSLADKKSSKADGVKSTDKKTTSKEVAKEKAKKEKPEKTVKGVTAEKQRSKEKVEKTKTSDKAKEKPKEKVNKEIKKVKKEEGGEKPGKGSQEKAKELPVSKSTVKGDGKDKKPEKGDKAKKDCKVTKDVKNGKPSSSNSSSKPKKNDSQNGSREERKSGLLKKEVKAPPKAQVKHRTLSHADLFGDESDDEETRRFKGRAVKKAAVHGSSSKRKASEFSSSSSSSSSSSEDDDDGGVDYYSLQNELDCDSDPMEECLRIFNESKEVKTEDKGRQAKQVSKDFPEETTADGTLTTLFPGQKKRVSHFLSKGEVETPAPKQVIRPYRRPTPQEMCYQRMQIAQQQAAQLATAIKAEASSAAAAAAAYPGEKKRIAHKPGPSTFITTKSEATKTPLNKKRISHEEVLGGRLAAKTSFSINRSGKHPEESLTGASLYRKLKQYIMTEEQLQENGYPRPNPDKPGKAIVFTATEKKSADPFTRVCCRCGSEYMVTVSGNCVRKEECNYHWGRLRRVRVPGGWETQYSCCSATVGSPGCQTAKVTPDLEMRQGTILHEGPTLPERHHSRTMDWKVPPVPANLKDL</sequence>
<proteinExistence type="inferred from homology"/>
<evidence type="ECO:0000256" key="11">
    <source>
        <dbReference type="SAM" id="MobiDB-lite"/>
    </source>
</evidence>
<feature type="non-terminal residue" evidence="14">
    <location>
        <position position="1035"/>
    </location>
</feature>
<accession>A0A8X7X893</accession>
<evidence type="ECO:0000256" key="5">
    <source>
        <dbReference type="ARBA" id="ARBA00022989"/>
    </source>
</evidence>
<feature type="region of interest" description="Disordered" evidence="11">
    <location>
        <begin position="1009"/>
        <end position="1035"/>
    </location>
</feature>
<feature type="region of interest" description="Disordered" evidence="11">
    <location>
        <begin position="342"/>
        <end position="703"/>
    </location>
</feature>
<dbReference type="PANTHER" id="PTHR12300:SF133">
    <property type="entry name" value="RECEPTOR EXPRESSION-ENHANCING PROTEIN 6"/>
    <property type="match status" value="1"/>
</dbReference>
<feature type="transmembrane region" description="Helical" evidence="12">
    <location>
        <begin position="119"/>
        <end position="137"/>
    </location>
</feature>
<feature type="region of interest" description="Disordered" evidence="11">
    <location>
        <begin position="718"/>
        <end position="747"/>
    </location>
</feature>
<evidence type="ECO:0000313" key="14">
    <source>
        <dbReference type="EMBL" id="KAG2464073.1"/>
    </source>
</evidence>
<keyword evidence="15" id="KW-1185">Reference proteome</keyword>
<gene>
    <name evidence="14" type="primary">Reep6</name>
    <name evidence="14" type="ORF">GTO96_0003445</name>
</gene>
<protein>
    <recommendedName>
        <fullName evidence="9">Receptor expression-enhancing protein 6</fullName>
    </recommendedName>
</protein>
<comment type="similarity">
    <text evidence="2">Belongs to the DP1 family.</text>
</comment>
<feature type="compositionally biased region" description="Polar residues" evidence="11">
    <location>
        <begin position="183"/>
        <end position="196"/>
    </location>
</feature>
<dbReference type="GO" id="GO:0005789">
    <property type="term" value="C:endoplasmic reticulum membrane"/>
    <property type="evidence" value="ECO:0007669"/>
    <property type="project" value="UniProtKB-SubCell"/>
</dbReference>
<reference evidence="14 15" key="1">
    <citation type="journal article" date="2021" name="Cell">
        <title>Tracing the genetic footprints of vertebrate landing in non-teleost ray-finned fishes.</title>
        <authorList>
            <person name="Bi X."/>
            <person name="Wang K."/>
            <person name="Yang L."/>
            <person name="Pan H."/>
            <person name="Jiang H."/>
            <person name="Wei Q."/>
            <person name="Fang M."/>
            <person name="Yu H."/>
            <person name="Zhu C."/>
            <person name="Cai Y."/>
            <person name="He Y."/>
            <person name="Gan X."/>
            <person name="Zeng H."/>
            <person name="Yu D."/>
            <person name="Zhu Y."/>
            <person name="Jiang H."/>
            <person name="Qiu Q."/>
            <person name="Yang H."/>
            <person name="Zhang Y.E."/>
            <person name="Wang W."/>
            <person name="Zhu M."/>
            <person name="He S."/>
            <person name="Zhang G."/>
        </authorList>
    </citation>
    <scope>NUCLEOTIDE SEQUENCE [LARGE SCALE GENOMIC DNA]</scope>
    <source>
        <strain evidence="14">Bchr_013</strain>
    </source>
</reference>
<keyword evidence="4" id="KW-0256">Endoplasmic reticulum</keyword>
<feature type="compositionally biased region" description="Low complexity" evidence="11">
    <location>
        <begin position="588"/>
        <end position="597"/>
    </location>
</feature>
<dbReference type="Pfam" id="PF15870">
    <property type="entry name" value="EloA-BP1"/>
    <property type="match status" value="1"/>
</dbReference>
<keyword evidence="3 12" id="KW-0812">Transmembrane</keyword>
<feature type="region of interest" description="Disordered" evidence="11">
    <location>
        <begin position="172"/>
        <end position="196"/>
    </location>
</feature>
<dbReference type="EMBL" id="JAATIS010003638">
    <property type="protein sequence ID" value="KAG2464073.1"/>
    <property type="molecule type" value="Genomic_DNA"/>
</dbReference>
<evidence type="ECO:0000256" key="2">
    <source>
        <dbReference type="ARBA" id="ARBA00008573"/>
    </source>
</evidence>
<name>A0A8X7X893_POLSE</name>
<dbReference type="InterPro" id="IPR031736">
    <property type="entry name" value="REXO1-like_dom"/>
</dbReference>
<feature type="compositionally biased region" description="Basic and acidic residues" evidence="11">
    <location>
        <begin position="407"/>
        <end position="429"/>
    </location>
</feature>
<feature type="transmembrane region" description="Helical" evidence="12">
    <location>
        <begin position="36"/>
        <end position="69"/>
    </location>
</feature>
<keyword evidence="10" id="KW-0175">Coiled coil</keyword>
<evidence type="ECO:0000256" key="7">
    <source>
        <dbReference type="ARBA" id="ARBA00023329"/>
    </source>
</evidence>
<feature type="compositionally biased region" description="Basic and acidic residues" evidence="11">
    <location>
        <begin position="718"/>
        <end position="739"/>
    </location>
</feature>
<feature type="compositionally biased region" description="Basic and acidic residues" evidence="11">
    <location>
        <begin position="440"/>
        <end position="587"/>
    </location>
</feature>
<feature type="compositionally biased region" description="Basic and acidic residues" evidence="11">
    <location>
        <begin position="600"/>
        <end position="623"/>
    </location>
</feature>
<keyword evidence="7" id="KW-0968">Cytoplasmic vesicle</keyword>
<evidence type="ECO:0000256" key="8">
    <source>
        <dbReference type="ARBA" id="ARBA00029431"/>
    </source>
</evidence>
<evidence type="ECO:0000256" key="3">
    <source>
        <dbReference type="ARBA" id="ARBA00022692"/>
    </source>
</evidence>
<evidence type="ECO:0000259" key="13">
    <source>
        <dbReference type="Pfam" id="PF15870"/>
    </source>
</evidence>
<feature type="compositionally biased region" description="Basic and acidic residues" evidence="11">
    <location>
        <begin position="1013"/>
        <end position="1022"/>
    </location>
</feature>
<evidence type="ECO:0000256" key="4">
    <source>
        <dbReference type="ARBA" id="ARBA00022824"/>
    </source>
</evidence>
<comment type="subcellular location">
    <subcellularLocation>
        <location evidence="8">Cytoplasmic vesicle</location>
        <location evidence="8">Clathrin-coated vesicle membrane</location>
        <topology evidence="8">Multi-pass membrane protein</topology>
    </subcellularLocation>
    <subcellularLocation>
        <location evidence="1">Endoplasmic reticulum membrane</location>
        <topology evidence="1">Multi-pass membrane protein</topology>
    </subcellularLocation>
</comment>
<evidence type="ECO:0000256" key="10">
    <source>
        <dbReference type="SAM" id="Coils"/>
    </source>
</evidence>
<evidence type="ECO:0000256" key="6">
    <source>
        <dbReference type="ARBA" id="ARBA00023136"/>
    </source>
</evidence>
<evidence type="ECO:0000256" key="12">
    <source>
        <dbReference type="SAM" id="Phobius"/>
    </source>
</evidence>
<organism evidence="14 15">
    <name type="scientific">Polypterus senegalus</name>
    <name type="common">Senegal bichir</name>
    <dbReference type="NCBI Taxonomy" id="55291"/>
    <lineage>
        <taxon>Eukaryota</taxon>
        <taxon>Metazoa</taxon>
        <taxon>Chordata</taxon>
        <taxon>Craniata</taxon>
        <taxon>Vertebrata</taxon>
        <taxon>Euteleostomi</taxon>
        <taxon>Actinopterygii</taxon>
        <taxon>Polypteriformes</taxon>
        <taxon>Polypteridae</taxon>
        <taxon>Polypterus</taxon>
    </lineage>
</organism>
<dbReference type="PANTHER" id="PTHR12300">
    <property type="entry name" value="HVA22-LIKE PROTEINS"/>
    <property type="match status" value="1"/>
</dbReference>
<dbReference type="GO" id="GO:0030665">
    <property type="term" value="C:clathrin-coated vesicle membrane"/>
    <property type="evidence" value="ECO:0007669"/>
    <property type="project" value="UniProtKB-SubCell"/>
</dbReference>
<dbReference type="Proteomes" id="UP000886611">
    <property type="component" value="Unassembled WGS sequence"/>
</dbReference>
<feature type="compositionally biased region" description="Basic residues" evidence="11">
    <location>
        <begin position="652"/>
        <end position="669"/>
    </location>
</feature>
<comment type="caution">
    <text evidence="14">The sequence shown here is derived from an EMBL/GenBank/DDBJ whole genome shotgun (WGS) entry which is preliminary data.</text>
</comment>
<evidence type="ECO:0000313" key="15">
    <source>
        <dbReference type="Proteomes" id="UP000886611"/>
    </source>
</evidence>
<dbReference type="InterPro" id="IPR004345">
    <property type="entry name" value="TB2_DP1_HVA22"/>
</dbReference>
<dbReference type="Pfam" id="PF03134">
    <property type="entry name" value="TB2_DP1_HVA22"/>
    <property type="match status" value="1"/>
</dbReference>
<feature type="transmembrane region" description="Helical" evidence="12">
    <location>
        <begin position="89"/>
        <end position="112"/>
    </location>
</feature>
<evidence type="ECO:0000256" key="9">
    <source>
        <dbReference type="ARBA" id="ARBA00040661"/>
    </source>
</evidence>
<dbReference type="AlphaFoldDB" id="A0A8X7X893"/>
<keyword evidence="5 12" id="KW-1133">Transmembrane helix</keyword>
<feature type="coiled-coil region" evidence="10">
    <location>
        <begin position="207"/>
        <end position="237"/>
    </location>
</feature>
<keyword evidence="6 12" id="KW-0472">Membrane</keyword>
<feature type="non-terminal residue" evidence="14">
    <location>
        <position position="1"/>
    </location>
</feature>
<evidence type="ECO:0000256" key="1">
    <source>
        <dbReference type="ARBA" id="ARBA00004477"/>
    </source>
</evidence>